<sequence>MAPSGNTPKGNFKTYEGQARLLRAIIAAHPDVKWDHKKIQQAHGSDMSIYSLEHRMKDIKAQVKLLNSAIKAGVDCVEIPVELPKTEKLIAKMYGASTTEGIAWQFRGLKKDAEALRTAANKGEKAELNLTTPKSRGGAGTKRAATQPRSSAKRKKTAQSEEKIVDDNEDDDDFDFDAMDDTPSKSRVKKEESDTPRPRLFGTPSRGATSAAAAAIKNQAIDLTSEDEAITPPGFDDEPIPIKDEFESIFGPGAQIHRPVVDKTAPAPVQSQPSSTGNDYDFAEFLQAMPAQPMKTDDYLDGEI</sequence>
<dbReference type="OrthoDB" id="4828117at2759"/>
<feature type="region of interest" description="Disordered" evidence="1">
    <location>
        <begin position="262"/>
        <end position="281"/>
    </location>
</feature>
<protein>
    <submittedName>
        <fullName evidence="2">Uncharacterized protein</fullName>
    </submittedName>
</protein>
<keyword evidence="3" id="KW-1185">Reference proteome</keyword>
<feature type="region of interest" description="Disordered" evidence="1">
    <location>
        <begin position="124"/>
        <end position="207"/>
    </location>
</feature>
<organism evidence="2 3">
    <name type="scientific">Plectosphaerella plurivora</name>
    <dbReference type="NCBI Taxonomy" id="936078"/>
    <lineage>
        <taxon>Eukaryota</taxon>
        <taxon>Fungi</taxon>
        <taxon>Dikarya</taxon>
        <taxon>Ascomycota</taxon>
        <taxon>Pezizomycotina</taxon>
        <taxon>Sordariomycetes</taxon>
        <taxon>Hypocreomycetidae</taxon>
        <taxon>Glomerellales</taxon>
        <taxon>Plectosphaerellaceae</taxon>
        <taxon>Plectosphaerella</taxon>
    </lineage>
</organism>
<dbReference type="EMBL" id="JAGSXJ010000013">
    <property type="protein sequence ID" value="KAH6686257.1"/>
    <property type="molecule type" value="Genomic_DNA"/>
</dbReference>
<evidence type="ECO:0000256" key="1">
    <source>
        <dbReference type="SAM" id="MobiDB-lite"/>
    </source>
</evidence>
<gene>
    <name evidence="2" type="ORF">F5X68DRAFT_191278</name>
</gene>
<name>A0A9P9ABX9_9PEZI</name>
<evidence type="ECO:0000313" key="2">
    <source>
        <dbReference type="EMBL" id="KAH6686257.1"/>
    </source>
</evidence>
<reference evidence="2" key="1">
    <citation type="journal article" date="2021" name="Nat. Commun.">
        <title>Genetic determinants of endophytism in the Arabidopsis root mycobiome.</title>
        <authorList>
            <person name="Mesny F."/>
            <person name="Miyauchi S."/>
            <person name="Thiergart T."/>
            <person name="Pickel B."/>
            <person name="Atanasova L."/>
            <person name="Karlsson M."/>
            <person name="Huettel B."/>
            <person name="Barry K.W."/>
            <person name="Haridas S."/>
            <person name="Chen C."/>
            <person name="Bauer D."/>
            <person name="Andreopoulos W."/>
            <person name="Pangilinan J."/>
            <person name="LaButti K."/>
            <person name="Riley R."/>
            <person name="Lipzen A."/>
            <person name="Clum A."/>
            <person name="Drula E."/>
            <person name="Henrissat B."/>
            <person name="Kohler A."/>
            <person name="Grigoriev I.V."/>
            <person name="Martin F.M."/>
            <person name="Hacquard S."/>
        </authorList>
    </citation>
    <scope>NUCLEOTIDE SEQUENCE</scope>
    <source>
        <strain evidence="2">MPI-SDFR-AT-0117</strain>
    </source>
</reference>
<evidence type="ECO:0000313" key="3">
    <source>
        <dbReference type="Proteomes" id="UP000770015"/>
    </source>
</evidence>
<feature type="compositionally biased region" description="Polar residues" evidence="1">
    <location>
        <begin position="269"/>
        <end position="278"/>
    </location>
</feature>
<dbReference type="AlphaFoldDB" id="A0A9P9ABX9"/>
<dbReference type="Proteomes" id="UP000770015">
    <property type="component" value="Unassembled WGS sequence"/>
</dbReference>
<comment type="caution">
    <text evidence="2">The sequence shown here is derived from an EMBL/GenBank/DDBJ whole genome shotgun (WGS) entry which is preliminary data.</text>
</comment>
<proteinExistence type="predicted"/>
<feature type="compositionally biased region" description="Acidic residues" evidence="1">
    <location>
        <begin position="167"/>
        <end position="180"/>
    </location>
</feature>
<accession>A0A9P9ABX9</accession>